<evidence type="ECO:0000313" key="6">
    <source>
        <dbReference type="EMBL" id="KAH6645881.1"/>
    </source>
</evidence>
<keyword evidence="2 4" id="KW-0689">Ribosomal protein</keyword>
<keyword evidence="7" id="KW-1185">Reference proteome</keyword>
<evidence type="ECO:0000256" key="2">
    <source>
        <dbReference type="ARBA" id="ARBA00022980"/>
    </source>
</evidence>
<sequence>GSLARAGKVKSQTPKVEKQEKAKTPKGRAKKRLTYTRRFVNVTLTGGKRKVYTVTIGICI</sequence>
<gene>
    <name evidence="6" type="ORF">BKA67DRAFT_526486</name>
</gene>
<evidence type="ECO:0000256" key="4">
    <source>
        <dbReference type="RuleBase" id="RU364011"/>
    </source>
</evidence>
<dbReference type="PANTHER" id="PTHR12650:SF15">
    <property type="entry name" value="RIBOSOMAL PROTEIN S30, ISOFORM A"/>
    <property type="match status" value="1"/>
</dbReference>
<evidence type="ECO:0000256" key="1">
    <source>
        <dbReference type="ARBA" id="ARBA00008450"/>
    </source>
</evidence>
<feature type="non-terminal residue" evidence="6">
    <location>
        <position position="60"/>
    </location>
</feature>
<evidence type="ECO:0000256" key="3">
    <source>
        <dbReference type="ARBA" id="ARBA00023274"/>
    </source>
</evidence>
<dbReference type="GO" id="GO:0003735">
    <property type="term" value="F:structural constituent of ribosome"/>
    <property type="evidence" value="ECO:0007669"/>
    <property type="project" value="UniProtKB-UniRule"/>
</dbReference>
<dbReference type="OrthoDB" id="199599at2759"/>
<dbReference type="EMBL" id="JAGPXC010000010">
    <property type="protein sequence ID" value="KAH6645881.1"/>
    <property type="molecule type" value="Genomic_DNA"/>
</dbReference>
<reference evidence="6" key="1">
    <citation type="journal article" date="2021" name="Nat. Commun.">
        <title>Genetic determinants of endophytism in the Arabidopsis root mycobiome.</title>
        <authorList>
            <person name="Mesny F."/>
            <person name="Miyauchi S."/>
            <person name="Thiergart T."/>
            <person name="Pickel B."/>
            <person name="Atanasova L."/>
            <person name="Karlsson M."/>
            <person name="Huettel B."/>
            <person name="Barry K.W."/>
            <person name="Haridas S."/>
            <person name="Chen C."/>
            <person name="Bauer D."/>
            <person name="Andreopoulos W."/>
            <person name="Pangilinan J."/>
            <person name="LaButti K."/>
            <person name="Riley R."/>
            <person name="Lipzen A."/>
            <person name="Clum A."/>
            <person name="Drula E."/>
            <person name="Henrissat B."/>
            <person name="Kohler A."/>
            <person name="Grigoriev I.V."/>
            <person name="Martin F.M."/>
            <person name="Hacquard S."/>
        </authorList>
    </citation>
    <scope>NUCLEOTIDE SEQUENCE</scope>
    <source>
        <strain evidence="6">MPI-SDFR-AT-0073</strain>
    </source>
</reference>
<dbReference type="GO" id="GO:0006412">
    <property type="term" value="P:translation"/>
    <property type="evidence" value="ECO:0007669"/>
    <property type="project" value="InterPro"/>
</dbReference>
<comment type="similarity">
    <text evidence="1 4">Belongs to the eukaryotic ribosomal protein eS30 family.</text>
</comment>
<dbReference type="GO" id="GO:0022627">
    <property type="term" value="C:cytosolic small ribosomal subunit"/>
    <property type="evidence" value="ECO:0007669"/>
    <property type="project" value="TreeGrafter"/>
</dbReference>
<dbReference type="InterPro" id="IPR006846">
    <property type="entry name" value="Ribosomal_eS30"/>
</dbReference>
<protein>
    <recommendedName>
        <fullName evidence="4">40S ribosomal protein S30</fullName>
    </recommendedName>
</protein>
<dbReference type="Proteomes" id="UP000758603">
    <property type="component" value="Unassembled WGS sequence"/>
</dbReference>
<dbReference type="GeneID" id="70127652"/>
<proteinExistence type="inferred from homology"/>
<evidence type="ECO:0000313" key="7">
    <source>
        <dbReference type="Proteomes" id="UP000758603"/>
    </source>
</evidence>
<feature type="region of interest" description="Disordered" evidence="5">
    <location>
        <begin position="1"/>
        <end position="32"/>
    </location>
</feature>
<evidence type="ECO:0000256" key="5">
    <source>
        <dbReference type="SAM" id="MobiDB-lite"/>
    </source>
</evidence>
<dbReference type="PANTHER" id="PTHR12650">
    <property type="entry name" value="40S RIBOSOMAL PROTEIN S30/UBIQUITIN-LIKE PROTEIN FUBI"/>
    <property type="match status" value="1"/>
</dbReference>
<organism evidence="6 7">
    <name type="scientific">Truncatella angustata</name>
    <dbReference type="NCBI Taxonomy" id="152316"/>
    <lineage>
        <taxon>Eukaryota</taxon>
        <taxon>Fungi</taxon>
        <taxon>Dikarya</taxon>
        <taxon>Ascomycota</taxon>
        <taxon>Pezizomycotina</taxon>
        <taxon>Sordariomycetes</taxon>
        <taxon>Xylariomycetidae</taxon>
        <taxon>Amphisphaeriales</taxon>
        <taxon>Sporocadaceae</taxon>
        <taxon>Truncatella</taxon>
    </lineage>
</organism>
<dbReference type="RefSeq" id="XP_045952395.1">
    <property type="nucleotide sequence ID" value="XM_046098760.1"/>
</dbReference>
<keyword evidence="3 4" id="KW-0687">Ribonucleoprotein</keyword>
<comment type="caution">
    <text evidence="6">The sequence shown here is derived from an EMBL/GenBank/DDBJ whole genome shotgun (WGS) entry which is preliminary data.</text>
</comment>
<name>A0A9P8RMJ9_9PEZI</name>
<dbReference type="AlphaFoldDB" id="A0A9P8RMJ9"/>
<dbReference type="Pfam" id="PF04758">
    <property type="entry name" value="Ribosomal_S30"/>
    <property type="match status" value="1"/>
</dbReference>
<accession>A0A9P8RMJ9</accession>